<evidence type="ECO:0000256" key="4">
    <source>
        <dbReference type="ARBA" id="ARBA00022729"/>
    </source>
</evidence>
<dbReference type="PROSITE" id="PS50240">
    <property type="entry name" value="TRYPSIN_DOM"/>
    <property type="match status" value="1"/>
</dbReference>
<evidence type="ECO:0000256" key="1">
    <source>
        <dbReference type="ARBA" id="ARBA00004613"/>
    </source>
</evidence>
<evidence type="ECO:0000256" key="7">
    <source>
        <dbReference type="ARBA" id="ARBA00023180"/>
    </source>
</evidence>
<keyword evidence="7" id="KW-0325">Glycoprotein</keyword>
<keyword evidence="12" id="KW-1185">Reference proteome</keyword>
<dbReference type="GO" id="GO:0045087">
    <property type="term" value="P:innate immune response"/>
    <property type="evidence" value="ECO:0007669"/>
    <property type="project" value="UniProtKB-KW"/>
</dbReference>
<dbReference type="PROSITE" id="PS00134">
    <property type="entry name" value="TRYPSIN_HIS"/>
    <property type="match status" value="1"/>
</dbReference>
<keyword evidence="2" id="KW-0964">Secreted</keyword>
<dbReference type="PANTHER" id="PTHR24256">
    <property type="entry name" value="TRYPTASE-RELATED"/>
    <property type="match status" value="1"/>
</dbReference>
<dbReference type="VEuPathDB" id="VectorBase:ADIR000477"/>
<dbReference type="InterPro" id="IPR018114">
    <property type="entry name" value="TRYPSIN_HIS"/>
</dbReference>
<dbReference type="PROSITE" id="PS00135">
    <property type="entry name" value="TRYPSIN_SER"/>
    <property type="match status" value="1"/>
</dbReference>
<keyword evidence="9" id="KW-0720">Serine protease</keyword>
<dbReference type="InterPro" id="IPR001314">
    <property type="entry name" value="Peptidase_S1A"/>
</dbReference>
<proteinExistence type="inferred from homology"/>
<dbReference type="SUPFAM" id="SSF50494">
    <property type="entry name" value="Trypsin-like serine proteases"/>
    <property type="match status" value="1"/>
</dbReference>
<comment type="subcellular location">
    <subcellularLocation>
        <location evidence="1">Secreted</location>
    </subcellularLocation>
</comment>
<dbReference type="InterPro" id="IPR051487">
    <property type="entry name" value="Ser/Thr_Proteases_Immune/Dev"/>
</dbReference>
<dbReference type="InterPro" id="IPR043504">
    <property type="entry name" value="Peptidase_S1_PA_chymotrypsin"/>
</dbReference>
<dbReference type="Pfam" id="PF00089">
    <property type="entry name" value="Trypsin"/>
    <property type="match status" value="1"/>
</dbReference>
<name>A0A182MYM2_9DIPT</name>
<keyword evidence="9" id="KW-0645">Protease</keyword>
<dbReference type="PRINTS" id="PR00722">
    <property type="entry name" value="CHYMOTRYPSIN"/>
</dbReference>
<reference evidence="12" key="1">
    <citation type="submission" date="2013-03" db="EMBL/GenBank/DDBJ databases">
        <title>The Genome Sequence of Anopheles dirus WRAIR2.</title>
        <authorList>
            <consortium name="The Broad Institute Genomics Platform"/>
            <person name="Neafsey D.E."/>
            <person name="Walton C."/>
            <person name="Walker B."/>
            <person name="Young S.K."/>
            <person name="Zeng Q."/>
            <person name="Gargeya S."/>
            <person name="Fitzgerald M."/>
            <person name="Haas B."/>
            <person name="Abouelleil A."/>
            <person name="Allen A.W."/>
            <person name="Alvarado L."/>
            <person name="Arachchi H.M."/>
            <person name="Berlin A.M."/>
            <person name="Chapman S.B."/>
            <person name="Gainer-Dewar J."/>
            <person name="Goldberg J."/>
            <person name="Griggs A."/>
            <person name="Gujja S."/>
            <person name="Hansen M."/>
            <person name="Howarth C."/>
            <person name="Imamovic A."/>
            <person name="Ireland A."/>
            <person name="Larimer J."/>
            <person name="McCowan C."/>
            <person name="Murphy C."/>
            <person name="Pearson M."/>
            <person name="Poon T.W."/>
            <person name="Priest M."/>
            <person name="Roberts A."/>
            <person name="Saif S."/>
            <person name="Shea T."/>
            <person name="Sisk P."/>
            <person name="Sykes S."/>
            <person name="Wortman J."/>
            <person name="Nusbaum C."/>
            <person name="Birren B."/>
        </authorList>
    </citation>
    <scope>NUCLEOTIDE SEQUENCE [LARGE SCALE GENOMIC DNA]</scope>
    <source>
        <strain evidence="12">WRAIR2</strain>
    </source>
</reference>
<organism evidence="11 12">
    <name type="scientific">Anopheles dirus</name>
    <dbReference type="NCBI Taxonomy" id="7168"/>
    <lineage>
        <taxon>Eukaryota</taxon>
        <taxon>Metazoa</taxon>
        <taxon>Ecdysozoa</taxon>
        <taxon>Arthropoda</taxon>
        <taxon>Hexapoda</taxon>
        <taxon>Insecta</taxon>
        <taxon>Pterygota</taxon>
        <taxon>Neoptera</taxon>
        <taxon>Endopterygota</taxon>
        <taxon>Diptera</taxon>
        <taxon>Nematocera</taxon>
        <taxon>Culicoidea</taxon>
        <taxon>Culicidae</taxon>
        <taxon>Anophelinae</taxon>
        <taxon>Anopheles</taxon>
    </lineage>
</organism>
<dbReference type="AlphaFoldDB" id="A0A182MYM2"/>
<keyword evidence="5" id="KW-0391">Immunity</keyword>
<dbReference type="Proteomes" id="UP000075884">
    <property type="component" value="Unassembled WGS sequence"/>
</dbReference>
<dbReference type="InterPro" id="IPR009003">
    <property type="entry name" value="Peptidase_S1_PA"/>
</dbReference>
<evidence type="ECO:0000313" key="12">
    <source>
        <dbReference type="Proteomes" id="UP000075884"/>
    </source>
</evidence>
<evidence type="ECO:0000256" key="9">
    <source>
        <dbReference type="RuleBase" id="RU363034"/>
    </source>
</evidence>
<evidence type="ECO:0000259" key="10">
    <source>
        <dbReference type="PROSITE" id="PS50240"/>
    </source>
</evidence>
<dbReference type="CDD" id="cd00190">
    <property type="entry name" value="Tryp_SPc"/>
    <property type="match status" value="1"/>
</dbReference>
<keyword evidence="3" id="KW-0399">Innate immunity</keyword>
<protein>
    <recommendedName>
        <fullName evidence="10">Peptidase S1 domain-containing protein</fullName>
    </recommendedName>
</protein>
<dbReference type="STRING" id="7168.A0A182MYM2"/>
<dbReference type="GO" id="GO:0004252">
    <property type="term" value="F:serine-type endopeptidase activity"/>
    <property type="evidence" value="ECO:0007669"/>
    <property type="project" value="InterPro"/>
</dbReference>
<feature type="domain" description="Peptidase S1" evidence="10">
    <location>
        <begin position="13"/>
        <end position="235"/>
    </location>
</feature>
<dbReference type="EnsemblMetazoa" id="ADIR000477-RA">
    <property type="protein sequence ID" value="ADIR000477-PA"/>
    <property type="gene ID" value="ADIR000477"/>
</dbReference>
<dbReference type="InterPro" id="IPR033116">
    <property type="entry name" value="TRYPSIN_SER"/>
</dbReference>
<keyword evidence="4" id="KW-0732">Signal</keyword>
<keyword evidence="9" id="KW-0378">Hydrolase</keyword>
<dbReference type="GO" id="GO:0006508">
    <property type="term" value="P:proteolysis"/>
    <property type="evidence" value="ECO:0007669"/>
    <property type="project" value="UniProtKB-KW"/>
</dbReference>
<evidence type="ECO:0000256" key="5">
    <source>
        <dbReference type="ARBA" id="ARBA00022859"/>
    </source>
</evidence>
<dbReference type="InterPro" id="IPR001254">
    <property type="entry name" value="Trypsin_dom"/>
</dbReference>
<accession>A0A182MYM2</accession>
<keyword evidence="6" id="KW-1015">Disulfide bond</keyword>
<evidence type="ECO:0000313" key="11">
    <source>
        <dbReference type="EnsemblMetazoa" id="ADIR000477-PA"/>
    </source>
</evidence>
<dbReference type="Gene3D" id="2.40.10.10">
    <property type="entry name" value="Trypsin-like serine proteases"/>
    <property type="match status" value="1"/>
</dbReference>
<evidence type="ECO:0000256" key="3">
    <source>
        <dbReference type="ARBA" id="ARBA00022588"/>
    </source>
</evidence>
<evidence type="ECO:0000256" key="6">
    <source>
        <dbReference type="ARBA" id="ARBA00023157"/>
    </source>
</evidence>
<sequence length="246" mass="26146">MKVRCNDIDPERGIGGNATGHRYPFMVQLQQLLAVSYVPHCGGSLLTASCILTAAHCAGESLHAQAGTIHRDSETQGQRRSIVRMVPHARYVQDGSTGPYDIALALVDEPFRLDGVTVAPIRLLPAGHEEPLTTDVLGFGKIDHDDTLPEQLRVVFCTFRPPTACREHPTAGTFCVGSPGATACEGDSGGPVVGTVDGVDWLVGVVSYGLRTCGSGPITCTDVASYSDWIRDGLESLKADYGLPEN</sequence>
<reference evidence="11" key="2">
    <citation type="submission" date="2020-05" db="UniProtKB">
        <authorList>
            <consortium name="EnsemblMetazoa"/>
        </authorList>
    </citation>
    <scope>IDENTIFICATION</scope>
    <source>
        <strain evidence="11">WRAIR2</strain>
    </source>
</reference>
<dbReference type="SMART" id="SM00020">
    <property type="entry name" value="Tryp_SPc"/>
    <property type="match status" value="1"/>
</dbReference>
<dbReference type="GO" id="GO:0005576">
    <property type="term" value="C:extracellular region"/>
    <property type="evidence" value="ECO:0007669"/>
    <property type="project" value="UniProtKB-SubCell"/>
</dbReference>
<comment type="similarity">
    <text evidence="8">Belongs to the peptidase S1 family. CLIP subfamily.</text>
</comment>
<evidence type="ECO:0000256" key="2">
    <source>
        <dbReference type="ARBA" id="ARBA00022525"/>
    </source>
</evidence>
<evidence type="ECO:0000256" key="8">
    <source>
        <dbReference type="ARBA" id="ARBA00024195"/>
    </source>
</evidence>